<feature type="region of interest" description="Disordered" evidence="1">
    <location>
        <begin position="272"/>
        <end position="294"/>
    </location>
</feature>
<feature type="compositionally biased region" description="Polar residues" evidence="1">
    <location>
        <begin position="279"/>
        <end position="294"/>
    </location>
</feature>
<gene>
    <name evidence="3" type="ORF">EJP67_28180</name>
</gene>
<keyword evidence="2" id="KW-0732">Signal</keyword>
<name>A0A3S1A6P3_9BURK</name>
<protein>
    <recommendedName>
        <fullName evidence="5">DUF4852 domain-containing protein</fullName>
    </recommendedName>
</protein>
<evidence type="ECO:0000313" key="4">
    <source>
        <dbReference type="Proteomes" id="UP000281118"/>
    </source>
</evidence>
<evidence type="ECO:0008006" key="5">
    <source>
        <dbReference type="Google" id="ProtNLM"/>
    </source>
</evidence>
<sequence length="369" mass="39456">MLHYIRKAISRLCIVAMVISTSALLIGCSPEAPPCNDPQRIESVLRMVGKGHDEDLGNYKFKSADFVSLEAGAPAVTSYDESIKRRSCEVHLTLAFKPTVVQKMNFYMDWMGDPLGSSLKYGIPELFSEVQRPQQFQIDAAVIRSVTGDRVSEAPLRLPVAYKIVKDEGKNTFSTSVSYSTATTTPYLKVASNALAFDEYVRNVLKARGKAVPASMQYGQSAASSAGAASATPSSTAGQSVTPARAADSTAAEQVEQAKLQKAADMIAAGNPQRGAETPVSSAQSPATSTNSGPENIMAVITRYEACGEEAVCLHTAKGNTVWMQAAMLRRMDFAMLDTAIRGKTPVCLQGVARTEGRNFSADGLDSQC</sequence>
<dbReference type="EMBL" id="RXFT01000016">
    <property type="protein sequence ID" value="RUR70943.1"/>
    <property type="molecule type" value="Genomic_DNA"/>
</dbReference>
<dbReference type="AlphaFoldDB" id="A0A3S1A6P3"/>
<accession>A0A3S1A6P3</accession>
<evidence type="ECO:0000256" key="2">
    <source>
        <dbReference type="SAM" id="SignalP"/>
    </source>
</evidence>
<organism evidence="3 4">
    <name type="scientific">Variovorax guangxiensis</name>
    <dbReference type="NCBI Taxonomy" id="1775474"/>
    <lineage>
        <taxon>Bacteria</taxon>
        <taxon>Pseudomonadati</taxon>
        <taxon>Pseudomonadota</taxon>
        <taxon>Betaproteobacteria</taxon>
        <taxon>Burkholderiales</taxon>
        <taxon>Comamonadaceae</taxon>
        <taxon>Variovorax</taxon>
    </lineage>
</organism>
<feature type="signal peptide" evidence="2">
    <location>
        <begin position="1"/>
        <end position="25"/>
    </location>
</feature>
<evidence type="ECO:0000313" key="3">
    <source>
        <dbReference type="EMBL" id="RUR70943.1"/>
    </source>
</evidence>
<dbReference type="PROSITE" id="PS51257">
    <property type="entry name" value="PROKAR_LIPOPROTEIN"/>
    <property type="match status" value="1"/>
</dbReference>
<reference evidence="3 4" key="1">
    <citation type="submission" date="2018-12" db="EMBL/GenBank/DDBJ databases">
        <title>The genome sequences of Variovorax guangxiensis DSM 27352.</title>
        <authorList>
            <person name="Gao J."/>
            <person name="Sun J."/>
        </authorList>
    </citation>
    <scope>NUCLEOTIDE SEQUENCE [LARGE SCALE GENOMIC DNA]</scope>
    <source>
        <strain evidence="3 4">DSM 27352</strain>
    </source>
</reference>
<dbReference type="RefSeq" id="WP_126025042.1">
    <property type="nucleotide sequence ID" value="NZ_RXFT01000016.1"/>
</dbReference>
<proteinExistence type="predicted"/>
<comment type="caution">
    <text evidence="3">The sequence shown here is derived from an EMBL/GenBank/DDBJ whole genome shotgun (WGS) entry which is preliminary data.</text>
</comment>
<feature type="region of interest" description="Disordered" evidence="1">
    <location>
        <begin position="227"/>
        <end position="255"/>
    </location>
</feature>
<dbReference type="Proteomes" id="UP000281118">
    <property type="component" value="Unassembled WGS sequence"/>
</dbReference>
<dbReference type="OrthoDB" id="8830327at2"/>
<feature type="chain" id="PRO_5018630051" description="DUF4852 domain-containing protein" evidence="2">
    <location>
        <begin position="26"/>
        <end position="369"/>
    </location>
</feature>
<evidence type="ECO:0000256" key="1">
    <source>
        <dbReference type="SAM" id="MobiDB-lite"/>
    </source>
</evidence>
<feature type="compositionally biased region" description="Low complexity" evidence="1">
    <location>
        <begin position="227"/>
        <end position="240"/>
    </location>
</feature>